<dbReference type="Proteomes" id="UP001600424">
    <property type="component" value="Unassembled WGS sequence"/>
</dbReference>
<comment type="caution">
    <text evidence="1">The sequence shown here is derived from an EMBL/GenBank/DDBJ whole genome shotgun (WGS) entry which is preliminary data.</text>
</comment>
<dbReference type="RefSeq" id="WP_386250738.1">
    <property type="nucleotide sequence ID" value="NZ_JBHTRV010000025.1"/>
</dbReference>
<proteinExistence type="predicted"/>
<organism evidence="1 2">
    <name type="scientific">Streptomyces wedmorensis</name>
    <dbReference type="NCBI Taxonomy" id="43759"/>
    <lineage>
        <taxon>Bacteria</taxon>
        <taxon>Bacillati</taxon>
        <taxon>Actinomycetota</taxon>
        <taxon>Actinomycetes</taxon>
        <taxon>Kitasatosporales</taxon>
        <taxon>Streptomycetaceae</taxon>
        <taxon>Streptomyces</taxon>
    </lineage>
</organism>
<keyword evidence="2" id="KW-1185">Reference proteome</keyword>
<evidence type="ECO:0000313" key="1">
    <source>
        <dbReference type="EMBL" id="MFE5983594.1"/>
    </source>
</evidence>
<gene>
    <name evidence="1" type="ORF">ACFQ63_28340</name>
</gene>
<accession>A0ABW6J210</accession>
<sequence>MTYLHTDTQLNAREAPSRLEEDLIKRMDELLADRDPVAITERDAMWYLGTALPGESNLEIILPLAWDPNFPLRLVFCQPDGFSIGWGGELGDPPIFQSFAAANPTVDDTVSAFERELYREIRLSRRRLMFGGPAEFHIRTPQGWVDLSRGGIPSTVVRLRKAKREATLLG</sequence>
<protein>
    <submittedName>
        <fullName evidence="1">Uncharacterized protein</fullName>
    </submittedName>
</protein>
<dbReference type="EMBL" id="JBHTRV010000025">
    <property type="protein sequence ID" value="MFE5983594.1"/>
    <property type="molecule type" value="Genomic_DNA"/>
</dbReference>
<reference evidence="1 2" key="1">
    <citation type="submission" date="2024-09" db="EMBL/GenBank/DDBJ databases">
        <title>The Natural Products Discovery Center: Release of the First 8490 Sequenced Strains for Exploring Actinobacteria Biosynthetic Diversity.</title>
        <authorList>
            <person name="Kalkreuter E."/>
            <person name="Kautsar S.A."/>
            <person name="Yang D."/>
            <person name="Bader C.D."/>
            <person name="Teijaro C.N."/>
            <person name="Fluegel L."/>
            <person name="Davis C.M."/>
            <person name="Simpson J.R."/>
            <person name="Lauterbach L."/>
            <person name="Steele A.D."/>
            <person name="Gui C."/>
            <person name="Meng S."/>
            <person name="Li G."/>
            <person name="Viehrig K."/>
            <person name="Ye F."/>
            <person name="Su P."/>
            <person name="Kiefer A.F."/>
            <person name="Nichols A."/>
            <person name="Cepeda A.J."/>
            <person name="Yan W."/>
            <person name="Fan B."/>
            <person name="Jiang Y."/>
            <person name="Adhikari A."/>
            <person name="Zheng C.-J."/>
            <person name="Schuster L."/>
            <person name="Cowan T.M."/>
            <person name="Smanski M.J."/>
            <person name="Chevrette M.G."/>
            <person name="De Carvalho L.P.S."/>
            <person name="Shen B."/>
        </authorList>
    </citation>
    <scope>NUCLEOTIDE SEQUENCE [LARGE SCALE GENOMIC DNA]</scope>
    <source>
        <strain evidence="1 2">NPDC056472</strain>
    </source>
</reference>
<name>A0ABW6J210_STRWE</name>
<evidence type="ECO:0000313" key="2">
    <source>
        <dbReference type="Proteomes" id="UP001600424"/>
    </source>
</evidence>